<protein>
    <submittedName>
        <fullName evidence="2">DUF2812 domain-containing protein</fullName>
    </submittedName>
</protein>
<keyword evidence="1" id="KW-1133">Transmembrane helix</keyword>
<evidence type="ECO:0000313" key="3">
    <source>
        <dbReference type="Proteomes" id="UP000294802"/>
    </source>
</evidence>
<feature type="transmembrane region" description="Helical" evidence="1">
    <location>
        <begin position="149"/>
        <end position="178"/>
    </location>
</feature>
<reference evidence="2 3" key="1">
    <citation type="submission" date="2019-01" db="EMBL/GenBank/DDBJ databases">
        <title>Draft genome sequences of the type strains of six Macrococcus species.</title>
        <authorList>
            <person name="Mazhar S."/>
            <person name="Altermann E."/>
            <person name="Hill C."/>
            <person name="Mcauliffe O."/>
        </authorList>
    </citation>
    <scope>NUCLEOTIDE SEQUENCE [LARGE SCALE GENOMIC DNA]</scope>
    <source>
        <strain evidence="2 3">CCM4815</strain>
    </source>
</reference>
<dbReference type="AlphaFoldDB" id="A0A4R6BTC6"/>
<dbReference type="InterPro" id="IPR021359">
    <property type="entry name" value="DUF2812"/>
</dbReference>
<evidence type="ECO:0000256" key="1">
    <source>
        <dbReference type="SAM" id="Phobius"/>
    </source>
</evidence>
<sequence length="195" mass="23694">MRIMKLFLDPMKEEQWINSILRQGYRLDKKSALCYYTFTETNDAYIVRTDYQDYLTVKDYTEYKLIHHDLGWDLIRGNRIEGLHIWEKLIDGNDELNSDDQSKLSYFKRMMNYTSAMIFIFLFILVFNYPKLNELFLTPGLWEMKGSLFWKAFLFELPFVLLRQSFFIVIAIDAYVFFRSYNRYKKFKDEIVNNS</sequence>
<comment type="caution">
    <text evidence="2">The sequence shown here is derived from an EMBL/GenBank/DDBJ whole genome shotgun (WGS) entry which is preliminary data.</text>
</comment>
<proteinExistence type="predicted"/>
<dbReference type="OrthoDB" id="8757095at2"/>
<keyword evidence="1" id="KW-0472">Membrane</keyword>
<accession>A0A4R6BTC6</accession>
<keyword evidence="3" id="KW-1185">Reference proteome</keyword>
<gene>
    <name evidence="2" type="ORF">ERX29_07575</name>
</gene>
<dbReference type="Proteomes" id="UP000294802">
    <property type="component" value="Unassembled WGS sequence"/>
</dbReference>
<organism evidence="2 3">
    <name type="scientific">Macrococcus lamae</name>
    <dbReference type="NCBI Taxonomy" id="198484"/>
    <lineage>
        <taxon>Bacteria</taxon>
        <taxon>Bacillati</taxon>
        <taxon>Bacillota</taxon>
        <taxon>Bacilli</taxon>
        <taxon>Bacillales</taxon>
        <taxon>Staphylococcaceae</taxon>
        <taxon>Macrococcus</taxon>
    </lineage>
</organism>
<feature type="transmembrane region" description="Helical" evidence="1">
    <location>
        <begin position="110"/>
        <end position="129"/>
    </location>
</feature>
<name>A0A4R6BTC6_9STAP</name>
<evidence type="ECO:0000313" key="2">
    <source>
        <dbReference type="EMBL" id="TDM07902.1"/>
    </source>
</evidence>
<dbReference type="Pfam" id="PF11193">
    <property type="entry name" value="DUF2812"/>
    <property type="match status" value="1"/>
</dbReference>
<dbReference type="EMBL" id="SCWB01000012">
    <property type="protein sequence ID" value="TDM07902.1"/>
    <property type="molecule type" value="Genomic_DNA"/>
</dbReference>
<keyword evidence="1" id="KW-0812">Transmembrane</keyword>